<dbReference type="AlphaFoldDB" id="A0A7J6L725"/>
<comment type="caution">
    <text evidence="2">The sequence shown here is derived from an EMBL/GenBank/DDBJ whole genome shotgun (WGS) entry which is preliminary data.</text>
</comment>
<feature type="region of interest" description="Disordered" evidence="1">
    <location>
        <begin position="647"/>
        <end position="758"/>
    </location>
</feature>
<dbReference type="OrthoDB" id="10353567at2759"/>
<dbReference type="Proteomes" id="UP000591131">
    <property type="component" value="Unassembled WGS sequence"/>
</dbReference>
<feature type="region of interest" description="Disordered" evidence="1">
    <location>
        <begin position="1"/>
        <end position="37"/>
    </location>
</feature>
<feature type="compositionally biased region" description="Low complexity" evidence="1">
    <location>
        <begin position="176"/>
        <end position="197"/>
    </location>
</feature>
<keyword evidence="3" id="KW-1185">Reference proteome</keyword>
<proteinExistence type="predicted"/>
<feature type="compositionally biased region" description="Low complexity" evidence="1">
    <location>
        <begin position="239"/>
        <end position="253"/>
    </location>
</feature>
<feature type="region of interest" description="Disordered" evidence="1">
    <location>
        <begin position="443"/>
        <end position="474"/>
    </location>
</feature>
<feature type="compositionally biased region" description="Gly residues" evidence="1">
    <location>
        <begin position="198"/>
        <end position="212"/>
    </location>
</feature>
<feature type="compositionally biased region" description="Low complexity" evidence="1">
    <location>
        <begin position="18"/>
        <end position="30"/>
    </location>
</feature>
<feature type="compositionally biased region" description="Polar residues" evidence="1">
    <location>
        <begin position="461"/>
        <end position="472"/>
    </location>
</feature>
<feature type="compositionally biased region" description="Acidic residues" evidence="1">
    <location>
        <begin position="747"/>
        <end position="758"/>
    </location>
</feature>
<feature type="region of interest" description="Disordered" evidence="1">
    <location>
        <begin position="505"/>
        <end position="561"/>
    </location>
</feature>
<feature type="region of interest" description="Disordered" evidence="1">
    <location>
        <begin position="176"/>
        <end position="259"/>
    </location>
</feature>
<feature type="region of interest" description="Disordered" evidence="1">
    <location>
        <begin position="585"/>
        <end position="631"/>
    </location>
</feature>
<organism evidence="2 3">
    <name type="scientific">Perkinsus chesapeaki</name>
    <name type="common">Clam parasite</name>
    <name type="synonym">Perkinsus andrewsi</name>
    <dbReference type="NCBI Taxonomy" id="330153"/>
    <lineage>
        <taxon>Eukaryota</taxon>
        <taxon>Sar</taxon>
        <taxon>Alveolata</taxon>
        <taxon>Perkinsozoa</taxon>
        <taxon>Perkinsea</taxon>
        <taxon>Perkinsida</taxon>
        <taxon>Perkinsidae</taxon>
        <taxon>Perkinsus</taxon>
    </lineage>
</organism>
<protein>
    <submittedName>
        <fullName evidence="2">Uncharacterized protein</fullName>
    </submittedName>
</protein>
<evidence type="ECO:0000313" key="2">
    <source>
        <dbReference type="EMBL" id="KAF4654979.1"/>
    </source>
</evidence>
<sequence>MFASPNPKFIASGRERSSGSSGLGASQNAAELSPRMKKGIEAAVKRARLAREKRLSLRGPRPLALSPPVRKRPTTRGVPIVSAPPSRSQGPVPGFTYQPKREVMSSVSIGEEEEQARPTPAPTMTPQSVTRQLDSPGVVCRMERWIDEIRAELIQVESELTEQRASATVAERAAAIPQATAPASPRVEEGSLISPRLRGGGGGGGTVSGGHSGRSTPALSGASPSVVAEVPASPRSGRSVASAPKSSPKASPVTAVERMKSEETVLVNNTPMDSPCTVVPTLPEDTKVTTVLTTTREKLEGMVKDIRDIERSAFSLRFAMNRMISEHSAILNSTSRSVMSAQSSPRIRMVTPRLEDRPPQSARASIAHTPSINNMLPASVYVNRRGPPPISRGTFSRVGQSSCRVTNYPPVKLPTCRDICSAVHRGMKPWDIDLLPRSSYVNHTQQETGPCRGQSGGIRMPTTTPPTGSRMHSLSEKLNRIRQQRKALDELTNKQLPVVSRATPGVRDTNEATGASGYLSRSPMVKNTGSRLSRGWTDTMRTKEQDDRVQQSISFENDDEPEMGLRCSRVRLDTLEDGGSCEVTARRRQKEAGKITSDANLSGADEDLDDRQQQGDGELRSTYPAKRGGEREWADWSLPQLPTVAATVAKKSQSRRSLGDSWQRESRGADVPRRIEEVSPLVEDEEPDRNLREVPMDLGEEYGNDREYYGEDRMSYDDPYGGRSYRSEGESSDGVGEKGLYYGEVQEISDEDEEEEGY</sequence>
<reference evidence="2 3" key="1">
    <citation type="submission" date="2020-04" db="EMBL/GenBank/DDBJ databases">
        <title>Perkinsus chesapeaki whole genome sequence.</title>
        <authorList>
            <person name="Bogema D.R."/>
        </authorList>
    </citation>
    <scope>NUCLEOTIDE SEQUENCE [LARGE SCALE GENOMIC DNA]</scope>
    <source>
        <strain evidence="2">ATCC PRA-425</strain>
    </source>
</reference>
<evidence type="ECO:0000313" key="3">
    <source>
        <dbReference type="Proteomes" id="UP000591131"/>
    </source>
</evidence>
<dbReference type="EMBL" id="JAAPAO010000689">
    <property type="protein sequence ID" value="KAF4654979.1"/>
    <property type="molecule type" value="Genomic_DNA"/>
</dbReference>
<name>A0A7J6L725_PERCH</name>
<evidence type="ECO:0000256" key="1">
    <source>
        <dbReference type="SAM" id="MobiDB-lite"/>
    </source>
</evidence>
<feature type="non-terminal residue" evidence="2">
    <location>
        <position position="1"/>
    </location>
</feature>
<feature type="region of interest" description="Disordered" evidence="1">
    <location>
        <begin position="51"/>
        <end position="130"/>
    </location>
</feature>
<feature type="compositionally biased region" description="Basic and acidic residues" evidence="1">
    <location>
        <begin position="540"/>
        <end position="549"/>
    </location>
</feature>
<gene>
    <name evidence="2" type="ORF">FOL47_009645</name>
</gene>
<feature type="compositionally biased region" description="Basic and acidic residues" evidence="1">
    <location>
        <begin position="703"/>
        <end position="716"/>
    </location>
</feature>
<accession>A0A7J6L725</accession>
<feature type="compositionally biased region" description="Basic and acidic residues" evidence="1">
    <location>
        <begin position="662"/>
        <end position="677"/>
    </location>
</feature>
<feature type="compositionally biased region" description="Basic and acidic residues" evidence="1">
    <location>
        <begin position="610"/>
        <end position="619"/>
    </location>
</feature>